<dbReference type="SUPFAM" id="SSF52540">
    <property type="entry name" value="P-loop containing nucleoside triphosphate hydrolases"/>
    <property type="match status" value="1"/>
</dbReference>
<sequence length="205" mass="22643">MGDGNQYDHLFKVLLAGDAGVGKSAHFFTTVLSQFVRNGFDAESRSTIGVEFATRIVTVDDTRIKAQVWDTAGRPQYRAITAAFYRGALGALLLYDVTNSLSFRNIKAWVKELREYASPHIVAMLVGNKTDLGALRVVPAEVAAEFAMENGMMYTETSALDMSNVESAFESVLSVIYSMELSNYTEPSSNSSKPMRMADRHLFDI</sequence>
<evidence type="ECO:0000313" key="9">
    <source>
        <dbReference type="Proteomes" id="UP000759537"/>
    </source>
</evidence>
<dbReference type="InterPro" id="IPR050209">
    <property type="entry name" value="Rab_GTPases_membrane_traffic"/>
</dbReference>
<keyword evidence="6" id="KW-0449">Lipoprotein</keyword>
<comment type="caution">
    <text evidence="8">The sequence shown here is derived from an EMBL/GenBank/DDBJ whole genome shotgun (WGS) entry which is preliminary data.</text>
</comment>
<accession>A0A9P5K022</accession>
<evidence type="ECO:0000256" key="7">
    <source>
        <dbReference type="ARBA" id="ARBA00023289"/>
    </source>
</evidence>
<evidence type="ECO:0000256" key="4">
    <source>
        <dbReference type="ARBA" id="ARBA00023134"/>
    </source>
</evidence>
<gene>
    <name evidence="8" type="ORF">DFH94DRAFT_637058</name>
</gene>
<dbReference type="SMART" id="SM00176">
    <property type="entry name" value="RAN"/>
    <property type="match status" value="1"/>
</dbReference>
<dbReference type="SMART" id="SM00174">
    <property type="entry name" value="RHO"/>
    <property type="match status" value="1"/>
</dbReference>
<evidence type="ECO:0000256" key="5">
    <source>
        <dbReference type="ARBA" id="ARBA00023136"/>
    </source>
</evidence>
<dbReference type="SMART" id="SM00173">
    <property type="entry name" value="RAS"/>
    <property type="match status" value="1"/>
</dbReference>
<protein>
    <submittedName>
        <fullName evidence="8">Small GTPase superfamily</fullName>
    </submittedName>
</protein>
<name>A0A9P5K022_9AGAM</name>
<keyword evidence="4" id="KW-0342">GTP-binding</keyword>
<keyword evidence="9" id="KW-1185">Reference proteome</keyword>
<keyword evidence="5" id="KW-0472">Membrane</keyword>
<dbReference type="Gene3D" id="3.40.50.300">
    <property type="entry name" value="P-loop containing nucleotide triphosphate hydrolases"/>
    <property type="match status" value="1"/>
</dbReference>
<dbReference type="PRINTS" id="PR00449">
    <property type="entry name" value="RASTRNSFRMNG"/>
</dbReference>
<dbReference type="FunFam" id="3.40.50.300:FF:000274">
    <property type="entry name" value="ras-related protein RABA5a"/>
    <property type="match status" value="1"/>
</dbReference>
<evidence type="ECO:0000256" key="6">
    <source>
        <dbReference type="ARBA" id="ARBA00023288"/>
    </source>
</evidence>
<evidence type="ECO:0000256" key="1">
    <source>
        <dbReference type="ARBA" id="ARBA00004635"/>
    </source>
</evidence>
<comment type="subcellular location">
    <subcellularLocation>
        <location evidence="1">Membrane</location>
        <topology evidence="1">Lipid-anchor</topology>
    </subcellularLocation>
</comment>
<proteinExistence type="inferred from homology"/>
<dbReference type="InterPro" id="IPR005225">
    <property type="entry name" value="Small_GTP-bd"/>
</dbReference>
<dbReference type="OrthoDB" id="9989112at2759"/>
<evidence type="ECO:0000313" key="8">
    <source>
        <dbReference type="EMBL" id="KAF8471614.1"/>
    </source>
</evidence>
<dbReference type="SMART" id="SM00175">
    <property type="entry name" value="RAB"/>
    <property type="match status" value="1"/>
</dbReference>
<dbReference type="EMBL" id="WHVB01000022">
    <property type="protein sequence ID" value="KAF8471614.1"/>
    <property type="molecule type" value="Genomic_DNA"/>
</dbReference>
<dbReference type="GO" id="GO:0003924">
    <property type="term" value="F:GTPase activity"/>
    <property type="evidence" value="ECO:0007669"/>
    <property type="project" value="InterPro"/>
</dbReference>
<dbReference type="InterPro" id="IPR001806">
    <property type="entry name" value="Small_GTPase"/>
</dbReference>
<evidence type="ECO:0000256" key="3">
    <source>
        <dbReference type="ARBA" id="ARBA00022741"/>
    </source>
</evidence>
<keyword evidence="7" id="KW-0636">Prenylation</keyword>
<dbReference type="AlphaFoldDB" id="A0A9P5K022"/>
<reference evidence="8" key="2">
    <citation type="journal article" date="2020" name="Nat. Commun.">
        <title>Large-scale genome sequencing of mycorrhizal fungi provides insights into the early evolution of symbiotic traits.</title>
        <authorList>
            <person name="Miyauchi S."/>
            <person name="Kiss E."/>
            <person name="Kuo A."/>
            <person name="Drula E."/>
            <person name="Kohler A."/>
            <person name="Sanchez-Garcia M."/>
            <person name="Morin E."/>
            <person name="Andreopoulos B."/>
            <person name="Barry K.W."/>
            <person name="Bonito G."/>
            <person name="Buee M."/>
            <person name="Carver A."/>
            <person name="Chen C."/>
            <person name="Cichocki N."/>
            <person name="Clum A."/>
            <person name="Culley D."/>
            <person name="Crous P.W."/>
            <person name="Fauchery L."/>
            <person name="Girlanda M."/>
            <person name="Hayes R.D."/>
            <person name="Keri Z."/>
            <person name="LaButti K."/>
            <person name="Lipzen A."/>
            <person name="Lombard V."/>
            <person name="Magnuson J."/>
            <person name="Maillard F."/>
            <person name="Murat C."/>
            <person name="Nolan M."/>
            <person name="Ohm R.A."/>
            <person name="Pangilinan J."/>
            <person name="Pereira M.F."/>
            <person name="Perotto S."/>
            <person name="Peter M."/>
            <person name="Pfister S."/>
            <person name="Riley R."/>
            <person name="Sitrit Y."/>
            <person name="Stielow J.B."/>
            <person name="Szollosi G."/>
            <person name="Zifcakova L."/>
            <person name="Stursova M."/>
            <person name="Spatafora J.W."/>
            <person name="Tedersoo L."/>
            <person name="Vaario L.M."/>
            <person name="Yamada A."/>
            <person name="Yan M."/>
            <person name="Wang P."/>
            <person name="Xu J."/>
            <person name="Bruns T."/>
            <person name="Baldrian P."/>
            <person name="Vilgalys R."/>
            <person name="Dunand C."/>
            <person name="Henrissat B."/>
            <person name="Grigoriev I.V."/>
            <person name="Hibbett D."/>
            <person name="Nagy L.G."/>
            <person name="Martin F.M."/>
        </authorList>
    </citation>
    <scope>NUCLEOTIDE SEQUENCE</scope>
    <source>
        <strain evidence="8">Prilba</strain>
    </source>
</reference>
<dbReference type="PROSITE" id="PS51421">
    <property type="entry name" value="RAS"/>
    <property type="match status" value="1"/>
</dbReference>
<evidence type="ECO:0000256" key="2">
    <source>
        <dbReference type="ARBA" id="ARBA00006270"/>
    </source>
</evidence>
<reference evidence="8" key="1">
    <citation type="submission" date="2019-10" db="EMBL/GenBank/DDBJ databases">
        <authorList>
            <consortium name="DOE Joint Genome Institute"/>
            <person name="Kuo A."/>
            <person name="Miyauchi S."/>
            <person name="Kiss E."/>
            <person name="Drula E."/>
            <person name="Kohler A."/>
            <person name="Sanchez-Garcia M."/>
            <person name="Andreopoulos B."/>
            <person name="Barry K.W."/>
            <person name="Bonito G."/>
            <person name="Buee M."/>
            <person name="Carver A."/>
            <person name="Chen C."/>
            <person name="Cichocki N."/>
            <person name="Clum A."/>
            <person name="Culley D."/>
            <person name="Crous P.W."/>
            <person name="Fauchery L."/>
            <person name="Girlanda M."/>
            <person name="Hayes R."/>
            <person name="Keri Z."/>
            <person name="LaButti K."/>
            <person name="Lipzen A."/>
            <person name="Lombard V."/>
            <person name="Magnuson J."/>
            <person name="Maillard F."/>
            <person name="Morin E."/>
            <person name="Murat C."/>
            <person name="Nolan M."/>
            <person name="Ohm R."/>
            <person name="Pangilinan J."/>
            <person name="Pereira M."/>
            <person name="Perotto S."/>
            <person name="Peter M."/>
            <person name="Riley R."/>
            <person name="Sitrit Y."/>
            <person name="Stielow B."/>
            <person name="Szollosi G."/>
            <person name="Zifcakova L."/>
            <person name="Stursova M."/>
            <person name="Spatafora J.W."/>
            <person name="Tedersoo L."/>
            <person name="Vaario L.-M."/>
            <person name="Yamada A."/>
            <person name="Yan M."/>
            <person name="Wang P."/>
            <person name="Xu J."/>
            <person name="Bruns T."/>
            <person name="Baldrian P."/>
            <person name="Vilgalys R."/>
            <person name="Henrissat B."/>
            <person name="Grigoriev I.V."/>
            <person name="Hibbett D."/>
            <person name="Nagy L.G."/>
            <person name="Martin F.M."/>
        </authorList>
    </citation>
    <scope>NUCLEOTIDE SEQUENCE</scope>
    <source>
        <strain evidence="8">Prilba</strain>
    </source>
</reference>
<dbReference type="PANTHER" id="PTHR47979">
    <property type="entry name" value="DRAB11-RELATED"/>
    <property type="match status" value="1"/>
</dbReference>
<dbReference type="NCBIfam" id="TIGR00231">
    <property type="entry name" value="small_GTP"/>
    <property type="match status" value="1"/>
</dbReference>
<dbReference type="Pfam" id="PF00071">
    <property type="entry name" value="Ras"/>
    <property type="match status" value="1"/>
</dbReference>
<dbReference type="Proteomes" id="UP000759537">
    <property type="component" value="Unassembled WGS sequence"/>
</dbReference>
<keyword evidence="3" id="KW-0547">Nucleotide-binding</keyword>
<dbReference type="InterPro" id="IPR027417">
    <property type="entry name" value="P-loop_NTPase"/>
</dbReference>
<comment type="similarity">
    <text evidence="2">Belongs to the small GTPase superfamily. Rab family.</text>
</comment>
<dbReference type="PROSITE" id="PS51419">
    <property type="entry name" value="RAB"/>
    <property type="match status" value="1"/>
</dbReference>
<dbReference type="GO" id="GO:0016020">
    <property type="term" value="C:membrane"/>
    <property type="evidence" value="ECO:0007669"/>
    <property type="project" value="UniProtKB-SubCell"/>
</dbReference>
<dbReference type="GO" id="GO:0005525">
    <property type="term" value="F:GTP binding"/>
    <property type="evidence" value="ECO:0007669"/>
    <property type="project" value="UniProtKB-KW"/>
</dbReference>
<organism evidence="8 9">
    <name type="scientific">Russula ochroleuca</name>
    <dbReference type="NCBI Taxonomy" id="152965"/>
    <lineage>
        <taxon>Eukaryota</taxon>
        <taxon>Fungi</taxon>
        <taxon>Dikarya</taxon>
        <taxon>Basidiomycota</taxon>
        <taxon>Agaricomycotina</taxon>
        <taxon>Agaricomycetes</taxon>
        <taxon>Russulales</taxon>
        <taxon>Russulaceae</taxon>
        <taxon>Russula</taxon>
    </lineage>
</organism>